<evidence type="ECO:0000313" key="5">
    <source>
        <dbReference type="EMBL" id="KAA0175597.1"/>
    </source>
</evidence>
<dbReference type="InterPro" id="IPR019734">
    <property type="entry name" value="TPR_rpt"/>
</dbReference>
<dbReference type="SUPFAM" id="SSF48452">
    <property type="entry name" value="TPR-like"/>
    <property type="match status" value="2"/>
</dbReference>
<dbReference type="PANTHER" id="PTHR46423:SF1">
    <property type="entry name" value="RNA POLYMERASE II-ASSOCIATED PROTEIN 3"/>
    <property type="match status" value="1"/>
</dbReference>
<dbReference type="Pfam" id="PF13432">
    <property type="entry name" value="TPR_16"/>
    <property type="match status" value="1"/>
</dbReference>
<keyword evidence="1" id="KW-0802">TPR repeat</keyword>
<dbReference type="InterPro" id="IPR051966">
    <property type="entry name" value="RPAP3"/>
</dbReference>
<dbReference type="AlphaFoldDB" id="A0A5A8CQV6"/>
<dbReference type="PANTHER" id="PTHR46423">
    <property type="entry name" value="RNA POLYMERASE II-ASSOCIATED PROTEIN 3"/>
    <property type="match status" value="1"/>
</dbReference>
<protein>
    <submittedName>
        <fullName evidence="2">Uncharacterized protein</fullName>
    </submittedName>
</protein>
<dbReference type="InterPro" id="IPR011990">
    <property type="entry name" value="TPR-like_helical_dom_sf"/>
</dbReference>
<evidence type="ECO:0000313" key="6">
    <source>
        <dbReference type="Proteomes" id="UP000323011"/>
    </source>
</evidence>
<dbReference type="Proteomes" id="UP000324907">
    <property type="component" value="Unassembled WGS sequence"/>
</dbReference>
<dbReference type="OrthoDB" id="2423701at2759"/>
<sequence length="265" mass="28946">MSQAAAQTKKLAGNEAFKARDYETAVARYSEAIDLYDGDHTFFSNRAMALMALERYEEAAADGKRCMEINPGFMKGFHRHASALVKLGRFAEAVRTCEIGLTTHKGNADLAAVLDEARAALAAEAHAAKAGMSRAELLKTQGNDLFKAARFEDAIPKYTEALEACESLSSDVAVAILNNRAACNQQLSNFGAVVDDTTVVLESQPRNIKALLRRALAFEGLERYRAALNDVRQVLMVDPKHPVGNQLQHRLGQTVSTLKSLRPTH</sequence>
<organism evidence="2 6">
    <name type="scientific">Cafeteria roenbergensis</name>
    <name type="common">Marine flagellate</name>
    <dbReference type="NCBI Taxonomy" id="33653"/>
    <lineage>
        <taxon>Eukaryota</taxon>
        <taxon>Sar</taxon>
        <taxon>Stramenopiles</taxon>
        <taxon>Bigyra</taxon>
        <taxon>Opalozoa</taxon>
        <taxon>Bicosoecida</taxon>
        <taxon>Cafeteriaceae</taxon>
        <taxon>Cafeteria</taxon>
    </lineage>
</organism>
<dbReference type="SMART" id="SM00028">
    <property type="entry name" value="TPR"/>
    <property type="match status" value="6"/>
</dbReference>
<keyword evidence="6" id="KW-1185">Reference proteome</keyword>
<dbReference type="Gene3D" id="1.25.40.10">
    <property type="entry name" value="Tetratricopeptide repeat domain"/>
    <property type="match status" value="2"/>
</dbReference>
<evidence type="ECO:0000313" key="8">
    <source>
        <dbReference type="Proteomes" id="UP000325113"/>
    </source>
</evidence>
<dbReference type="EMBL" id="VLTO01000013">
    <property type="protein sequence ID" value="KAA0175597.1"/>
    <property type="molecule type" value="Genomic_DNA"/>
</dbReference>
<proteinExistence type="predicted"/>
<evidence type="ECO:0000313" key="2">
    <source>
        <dbReference type="EMBL" id="KAA0154917.1"/>
    </source>
</evidence>
<dbReference type="EMBL" id="VLTM01000014">
    <property type="protein sequence ID" value="KAA0165112.1"/>
    <property type="molecule type" value="Genomic_DNA"/>
</dbReference>
<dbReference type="EMBL" id="VLTL01000015">
    <property type="protein sequence ID" value="KAA0170210.1"/>
    <property type="molecule type" value="Genomic_DNA"/>
</dbReference>
<gene>
    <name evidence="5" type="ORF">FNF27_03007</name>
    <name evidence="4" type="ORF">FNF28_01631</name>
    <name evidence="2" type="ORF">FNF29_02061</name>
    <name evidence="3" type="ORF">FNF31_02125</name>
</gene>
<dbReference type="Proteomes" id="UP000322899">
    <property type="component" value="Unassembled WGS sequence"/>
</dbReference>
<name>A0A5A8CQV6_CAFRO</name>
<dbReference type="Proteomes" id="UP000325113">
    <property type="component" value="Unassembled WGS sequence"/>
</dbReference>
<dbReference type="Proteomes" id="UP000323011">
    <property type="component" value="Unassembled WGS sequence"/>
</dbReference>
<evidence type="ECO:0000313" key="4">
    <source>
        <dbReference type="EMBL" id="KAA0170210.1"/>
    </source>
</evidence>
<dbReference type="EMBL" id="VLTN01000009">
    <property type="protein sequence ID" value="KAA0154917.1"/>
    <property type="molecule type" value="Genomic_DNA"/>
</dbReference>
<accession>A0A5A8CQV6</accession>
<comment type="caution">
    <text evidence="2">The sequence shown here is derived from an EMBL/GenBank/DDBJ whole genome shotgun (WGS) entry which is preliminary data.</text>
</comment>
<dbReference type="GO" id="GO:0101031">
    <property type="term" value="C:protein folding chaperone complex"/>
    <property type="evidence" value="ECO:0007669"/>
    <property type="project" value="TreeGrafter"/>
</dbReference>
<dbReference type="OMA" id="ECTTYTN"/>
<reference evidence="6 7" key="1">
    <citation type="submission" date="2019-07" db="EMBL/GenBank/DDBJ databases">
        <title>Genomes of Cafeteria roenbergensis.</title>
        <authorList>
            <person name="Fischer M.G."/>
            <person name="Hackl T."/>
            <person name="Roman M."/>
        </authorList>
    </citation>
    <scope>NUCLEOTIDE SEQUENCE [LARGE SCALE GENOMIC DNA]</scope>
    <source>
        <strain evidence="2 6">BVI</strain>
        <strain evidence="3 8">Cflag</strain>
        <strain evidence="5">E4-10P</strain>
        <strain evidence="4 7">RCC970-E3</strain>
    </source>
</reference>
<evidence type="ECO:0000313" key="7">
    <source>
        <dbReference type="Proteomes" id="UP000324907"/>
    </source>
</evidence>
<evidence type="ECO:0000256" key="1">
    <source>
        <dbReference type="ARBA" id="ARBA00022803"/>
    </source>
</evidence>
<evidence type="ECO:0000313" key="3">
    <source>
        <dbReference type="EMBL" id="KAA0165112.1"/>
    </source>
</evidence>